<evidence type="ECO:0000313" key="8">
    <source>
        <dbReference type="Proteomes" id="UP001652700"/>
    </source>
</evidence>
<keyword evidence="2 5" id="KW-0808">Transferase</keyword>
<dbReference type="OrthoDB" id="240216at2759"/>
<evidence type="ECO:0000313" key="9">
    <source>
        <dbReference type="RefSeq" id="XP_028131062.1"/>
    </source>
</evidence>
<dbReference type="KEGG" id="dvv:114326793"/>
<dbReference type="InParanoid" id="A0A6P7F8E1"/>
<evidence type="ECO:0000256" key="2">
    <source>
        <dbReference type="ARBA" id="ARBA00022679"/>
    </source>
</evidence>
<dbReference type="PROSITE" id="PS00440">
    <property type="entry name" value="ACYLTRANSF_C_2"/>
    <property type="match status" value="1"/>
</dbReference>
<dbReference type="GO" id="GO:0004092">
    <property type="term" value="F:carnitine O-acetyltransferase activity"/>
    <property type="evidence" value="ECO:0007669"/>
    <property type="project" value="TreeGrafter"/>
</dbReference>
<dbReference type="InterPro" id="IPR000542">
    <property type="entry name" value="Carn_acyl_trans"/>
</dbReference>
<reference evidence="7" key="2">
    <citation type="submission" date="2025-05" db="UniProtKB">
        <authorList>
            <consortium name="EnsemblMetazoa"/>
        </authorList>
    </citation>
    <scope>IDENTIFICATION</scope>
</reference>
<dbReference type="Gene3D" id="3.30.559.70">
    <property type="entry name" value="Choline/Carnitine o-acyltransferase, domain 2"/>
    <property type="match status" value="1"/>
</dbReference>
<dbReference type="SUPFAM" id="SSF52777">
    <property type="entry name" value="CoA-dependent acyltransferases"/>
    <property type="match status" value="2"/>
</dbReference>
<proteinExistence type="inferred from homology"/>
<dbReference type="PANTHER" id="PTHR22589">
    <property type="entry name" value="CARNITINE O-ACYLTRANSFERASE"/>
    <property type="match status" value="1"/>
</dbReference>
<evidence type="ECO:0000259" key="6">
    <source>
        <dbReference type="Pfam" id="PF00755"/>
    </source>
</evidence>
<accession>A0A6P7F8E1</accession>
<keyword evidence="3 5" id="KW-0012">Acyltransferase</keyword>
<organism evidence="9">
    <name type="scientific">Diabrotica virgifera virgifera</name>
    <name type="common">western corn rootworm</name>
    <dbReference type="NCBI Taxonomy" id="50390"/>
    <lineage>
        <taxon>Eukaryota</taxon>
        <taxon>Metazoa</taxon>
        <taxon>Ecdysozoa</taxon>
        <taxon>Arthropoda</taxon>
        <taxon>Hexapoda</taxon>
        <taxon>Insecta</taxon>
        <taxon>Pterygota</taxon>
        <taxon>Neoptera</taxon>
        <taxon>Endopterygota</taxon>
        <taxon>Coleoptera</taxon>
        <taxon>Polyphaga</taxon>
        <taxon>Cucujiformia</taxon>
        <taxon>Chrysomeloidea</taxon>
        <taxon>Chrysomelidae</taxon>
        <taxon>Galerucinae</taxon>
        <taxon>Diabroticina</taxon>
        <taxon>Diabroticites</taxon>
        <taxon>Diabrotica</taxon>
    </lineage>
</organism>
<dbReference type="GeneID" id="114326793"/>
<dbReference type="Proteomes" id="UP001652700">
    <property type="component" value="Unplaced"/>
</dbReference>
<evidence type="ECO:0000313" key="7">
    <source>
        <dbReference type="EnsemblMetazoa" id="XP_028131062.1"/>
    </source>
</evidence>
<feature type="active site" description="Proton acceptor" evidence="4">
    <location>
        <position position="345"/>
    </location>
</feature>
<gene>
    <name evidence="9" type="primary">LOC114326793</name>
</gene>
<dbReference type="InterPro" id="IPR023213">
    <property type="entry name" value="CAT-like_dom_sf"/>
</dbReference>
<dbReference type="Gene3D" id="3.30.559.10">
    <property type="entry name" value="Chloramphenicol acetyltransferase-like domain"/>
    <property type="match status" value="1"/>
</dbReference>
<dbReference type="PANTHER" id="PTHR22589:SF103">
    <property type="entry name" value="CARNITINE O-ACETYL-TRANSFERASE, ISOFORM A-RELATED"/>
    <property type="match status" value="1"/>
</dbReference>
<evidence type="ECO:0000256" key="5">
    <source>
        <dbReference type="RuleBase" id="RU003801"/>
    </source>
</evidence>
<protein>
    <submittedName>
        <fullName evidence="9">Carnitine O-acetyltransferase isoform X1</fullName>
    </submittedName>
</protein>
<evidence type="ECO:0000256" key="3">
    <source>
        <dbReference type="ARBA" id="ARBA00023315"/>
    </source>
</evidence>
<sequence>MIMSKPRLLLEQRTLQAVSYLVKHSAAMSTTATKKLFENHLKLPSLPVPTLNQTIDKYVKTVTPFLNETELTNTKRLLTEFGSDNGIGKKLQHLLVERAKSHENWLEEWWLNTSYLEYRDPVVVFSSPGLVFPFEDFNNEDDRLKYTANLILAAVEYYLNIWNDQLPLDKMGKEPLDMNQYKKIFGTCRIPRPKRDALQFSIHSKHIVVVKNNNFFKLDVLNSNGELPSESELIDQLNIIVENSKTTGTPVGILTSDNRDEWSAAYEELLKDPINEESVDQIQRSLFLVALDNPMPEHNDSRRSMASKQFIHGGGSRANSANRWFDKTVQFVIGEDGTVGLTYEHSPSEGQPIAVMTDFLIDYINNNRSKNLLDTKRDTEPVQLKFNVNDALQGHIQRAKVNVDKLADNLDMDSFQFSSFGKEFVKSQKLSPDSFIQIAMQYAFYRIHKTPGAHYESAATRKYIHGRTETIRSCSIESIAFAKAMLDSSKSLNEKVAALKDAISSHKKYSIEAVNGFGVDRHLLGLKLIALENGIELPEIYKDKAYSLSSRMRLSTSQVATKCDGFMVYAPLTDDGYGCCYNPRPDDINFGLSAFKNNKETSARRYREALTESLQDMHHILAKTQKAKL</sequence>
<dbReference type="PROSITE" id="PS00439">
    <property type="entry name" value="ACYLTRANSF_C_1"/>
    <property type="match status" value="1"/>
</dbReference>
<feature type="domain" description="Choline/carnitine acyltransferase" evidence="6">
    <location>
        <begin position="46"/>
        <end position="612"/>
    </location>
</feature>
<name>A0A6P7F8E1_DIAVI</name>
<dbReference type="InterPro" id="IPR042231">
    <property type="entry name" value="Cho/carn_acyl_trans_2"/>
</dbReference>
<dbReference type="EnsemblMetazoa" id="XM_028275261.2">
    <property type="protein sequence ID" value="XP_028131062.1"/>
    <property type="gene ID" value="LOC114326793"/>
</dbReference>
<reference evidence="9" key="1">
    <citation type="submission" date="2025-04" db="UniProtKB">
        <authorList>
            <consortium name="RefSeq"/>
        </authorList>
    </citation>
    <scope>IDENTIFICATION</scope>
    <source>
        <tissue evidence="9">Whole insect</tissue>
    </source>
</reference>
<dbReference type="GO" id="GO:0019254">
    <property type="term" value="P:carnitine metabolic process, CoA-linked"/>
    <property type="evidence" value="ECO:0007669"/>
    <property type="project" value="TreeGrafter"/>
</dbReference>
<evidence type="ECO:0000256" key="4">
    <source>
        <dbReference type="PIRSR" id="PIRSR600542-1"/>
    </source>
</evidence>
<dbReference type="FunFam" id="3.30.559.70:FF:000002">
    <property type="entry name" value="Carnitine O-acetyltransferase"/>
    <property type="match status" value="1"/>
</dbReference>
<dbReference type="RefSeq" id="XP_028131062.1">
    <property type="nucleotide sequence ID" value="XM_028275261.1"/>
</dbReference>
<comment type="similarity">
    <text evidence="1 5">Belongs to the carnitine/choline acetyltransferase family.</text>
</comment>
<dbReference type="FunCoup" id="A0A6P7F8E1">
    <property type="interactions" value="829"/>
</dbReference>
<evidence type="ECO:0000256" key="1">
    <source>
        <dbReference type="ARBA" id="ARBA00005232"/>
    </source>
</evidence>
<dbReference type="AlphaFoldDB" id="A0A6P7F8E1"/>
<dbReference type="GO" id="GO:0005777">
    <property type="term" value="C:peroxisome"/>
    <property type="evidence" value="ECO:0007669"/>
    <property type="project" value="TreeGrafter"/>
</dbReference>
<dbReference type="Pfam" id="PF00755">
    <property type="entry name" value="Carn_acyltransf"/>
    <property type="match status" value="1"/>
</dbReference>
<keyword evidence="8" id="KW-1185">Reference proteome</keyword>
<dbReference type="InterPro" id="IPR039551">
    <property type="entry name" value="Cho/carn_acyl_trans"/>
</dbReference>